<dbReference type="Proteomes" id="UP001249851">
    <property type="component" value="Unassembled WGS sequence"/>
</dbReference>
<evidence type="ECO:0000313" key="2">
    <source>
        <dbReference type="Proteomes" id="UP001249851"/>
    </source>
</evidence>
<reference evidence="1" key="2">
    <citation type="journal article" date="2023" name="Science">
        <title>Genomic signatures of disease resistance in endangered staghorn corals.</title>
        <authorList>
            <person name="Vollmer S.V."/>
            <person name="Selwyn J.D."/>
            <person name="Despard B.A."/>
            <person name="Roesel C.L."/>
        </authorList>
    </citation>
    <scope>NUCLEOTIDE SEQUENCE</scope>
    <source>
        <strain evidence="1">K2</strain>
    </source>
</reference>
<gene>
    <name evidence="1" type="ORF">P5673_012050</name>
</gene>
<reference evidence="1" key="1">
    <citation type="journal article" date="2023" name="G3 (Bethesda)">
        <title>Whole genome assembly and annotation of the endangered Caribbean coral Acropora cervicornis.</title>
        <authorList>
            <person name="Selwyn J.D."/>
            <person name="Vollmer S.V."/>
        </authorList>
    </citation>
    <scope>NUCLEOTIDE SEQUENCE</scope>
    <source>
        <strain evidence="1">K2</strain>
    </source>
</reference>
<accession>A0AAD9V805</accession>
<comment type="caution">
    <text evidence="1">The sequence shown here is derived from an EMBL/GenBank/DDBJ whole genome shotgun (WGS) entry which is preliminary data.</text>
</comment>
<dbReference type="EMBL" id="JARQWQ010000022">
    <property type="protein sequence ID" value="KAK2564589.1"/>
    <property type="molecule type" value="Genomic_DNA"/>
</dbReference>
<evidence type="ECO:0000313" key="1">
    <source>
        <dbReference type="EMBL" id="KAK2564589.1"/>
    </source>
</evidence>
<protein>
    <submittedName>
        <fullName evidence="1">Uncharacterized protein</fullName>
    </submittedName>
</protein>
<dbReference type="AlphaFoldDB" id="A0AAD9V805"/>
<organism evidence="1 2">
    <name type="scientific">Acropora cervicornis</name>
    <name type="common">Staghorn coral</name>
    <dbReference type="NCBI Taxonomy" id="6130"/>
    <lineage>
        <taxon>Eukaryota</taxon>
        <taxon>Metazoa</taxon>
        <taxon>Cnidaria</taxon>
        <taxon>Anthozoa</taxon>
        <taxon>Hexacorallia</taxon>
        <taxon>Scleractinia</taxon>
        <taxon>Astrocoeniina</taxon>
        <taxon>Acroporidae</taxon>
        <taxon>Acropora</taxon>
    </lineage>
</organism>
<dbReference type="PANTHER" id="PTHR46791:SF5">
    <property type="entry name" value="CLR5 DOMAIN-CONTAINING PROTEIN-RELATED"/>
    <property type="match status" value="1"/>
</dbReference>
<proteinExistence type="predicted"/>
<name>A0AAD9V805_ACRCE</name>
<sequence length="229" mass="26098">MADELLVRLRNLNDLFLSVTSILSRLATCENLLYSSGYNAPVHLSGRPGGPQLDINREQLEYFLFYDLGVQDIADALSVSKSTVQRRFREYGISVSSAMSQQTDDQLDDIVRKIKNDFPNAGYRRVDSQLRYQGIKVPKSRVRESLQRVDPEGVAQRWLALMPRCTYNVPGPLYLWDIDGNHKLIRFDISSIITCIIRTHPFPLIAAKRTKNGTVFEPAVMQWVSLPHT</sequence>
<dbReference type="PANTHER" id="PTHR46791">
    <property type="entry name" value="EXPRESSED PROTEIN"/>
    <property type="match status" value="1"/>
</dbReference>
<keyword evidence="2" id="KW-1185">Reference proteome</keyword>